<keyword evidence="5" id="KW-0460">Magnesium</keyword>
<evidence type="ECO:0000256" key="7">
    <source>
        <dbReference type="ARBA" id="ARBA00023118"/>
    </source>
</evidence>
<evidence type="ECO:0000256" key="5">
    <source>
        <dbReference type="ARBA" id="ARBA00022842"/>
    </source>
</evidence>
<evidence type="ECO:0000256" key="9">
    <source>
        <dbReference type="ARBA" id="ARBA00048173"/>
    </source>
</evidence>
<evidence type="ECO:0000256" key="8">
    <source>
        <dbReference type="ARBA" id="ARBA00034120"/>
    </source>
</evidence>
<organism evidence="11 12">
    <name type="scientific">Clostridium fessum</name>
    <dbReference type="NCBI Taxonomy" id="2126740"/>
    <lineage>
        <taxon>Bacteria</taxon>
        <taxon>Bacillati</taxon>
        <taxon>Bacillota</taxon>
        <taxon>Clostridia</taxon>
        <taxon>Eubacteriales</taxon>
        <taxon>Clostridiaceae</taxon>
        <taxon>Clostridium</taxon>
    </lineage>
</organism>
<dbReference type="AlphaFoldDB" id="A0A2T3FRE9"/>
<dbReference type="GO" id="GO:0003723">
    <property type="term" value="F:RNA binding"/>
    <property type="evidence" value="ECO:0007669"/>
    <property type="project" value="InterPro"/>
</dbReference>
<dbReference type="RefSeq" id="WP_107000877.1">
    <property type="nucleotide sequence ID" value="NZ_JAQDFZ010000002.1"/>
</dbReference>
<keyword evidence="6" id="KW-0695">RNA-directed DNA polymerase</keyword>
<dbReference type="PANTHER" id="PTHR34047">
    <property type="entry name" value="NUCLEAR INTRON MATURASE 1, MITOCHONDRIAL-RELATED"/>
    <property type="match status" value="1"/>
</dbReference>
<comment type="catalytic activity">
    <reaction evidence="9">
        <text>DNA(n) + a 2'-deoxyribonucleoside 5'-triphosphate = DNA(n+1) + diphosphate</text>
        <dbReference type="Rhea" id="RHEA:22508"/>
        <dbReference type="Rhea" id="RHEA-COMP:17339"/>
        <dbReference type="Rhea" id="RHEA-COMP:17340"/>
        <dbReference type="ChEBI" id="CHEBI:33019"/>
        <dbReference type="ChEBI" id="CHEBI:61560"/>
        <dbReference type="ChEBI" id="CHEBI:173112"/>
        <dbReference type="EC" id="2.7.7.49"/>
    </reaction>
</comment>
<dbReference type="EMBL" id="PYLO01000002">
    <property type="protein sequence ID" value="PST37846.1"/>
    <property type="molecule type" value="Genomic_DNA"/>
</dbReference>
<name>A0A2T3FRE9_9CLOT</name>
<reference evidence="11 12" key="1">
    <citation type="submission" date="2018-03" db="EMBL/GenBank/DDBJ databases">
        <title>Lachnoclostridium SNUG30386 gen.nov., sp.nov., isolated from human faeces.</title>
        <authorList>
            <person name="Seo B."/>
            <person name="Jeon K."/>
            <person name="Ko G."/>
        </authorList>
    </citation>
    <scope>NUCLEOTIDE SEQUENCE [LARGE SCALE GENOMIC DNA]</scope>
    <source>
        <strain evidence="11 12">SNUG30386</strain>
    </source>
</reference>
<evidence type="ECO:0000256" key="6">
    <source>
        <dbReference type="ARBA" id="ARBA00022918"/>
    </source>
</evidence>
<dbReference type="InterPro" id="IPR043502">
    <property type="entry name" value="DNA/RNA_pol_sf"/>
</dbReference>
<dbReference type="InterPro" id="IPR000123">
    <property type="entry name" value="Reverse_transcriptase_msDNA"/>
</dbReference>
<keyword evidence="12" id="KW-1185">Reference proteome</keyword>
<evidence type="ECO:0000256" key="2">
    <source>
        <dbReference type="ARBA" id="ARBA00022679"/>
    </source>
</evidence>
<keyword evidence="3" id="KW-0548">Nucleotidyltransferase</keyword>
<comment type="caution">
    <text evidence="11">The sequence shown here is derived from an EMBL/GenBank/DDBJ whole genome shotgun (WGS) entry which is preliminary data.</text>
</comment>
<dbReference type="GO" id="GO:0051607">
    <property type="term" value="P:defense response to virus"/>
    <property type="evidence" value="ECO:0007669"/>
    <property type="project" value="UniProtKB-KW"/>
</dbReference>
<dbReference type="PRINTS" id="PR00866">
    <property type="entry name" value="RNADNAPOLMS"/>
</dbReference>
<dbReference type="EC" id="2.7.7.49" evidence="1"/>
<dbReference type="PANTHER" id="PTHR34047:SF7">
    <property type="entry name" value="RNA-DIRECTED DNA POLYMERASE"/>
    <property type="match status" value="1"/>
</dbReference>
<dbReference type="InterPro" id="IPR051083">
    <property type="entry name" value="GrpII_Intron_Splice-Mob/Def"/>
</dbReference>
<gene>
    <name evidence="11" type="ORF">C7U56_08280</name>
</gene>
<protein>
    <recommendedName>
        <fullName evidence="1">RNA-directed DNA polymerase</fullName>
        <ecNumber evidence="1">2.7.7.49</ecNumber>
    </recommendedName>
</protein>
<comment type="similarity">
    <text evidence="8">Belongs to the bacterial reverse transcriptase family.</text>
</comment>
<dbReference type="Pfam" id="PF00078">
    <property type="entry name" value="RVT_1"/>
    <property type="match status" value="1"/>
</dbReference>
<evidence type="ECO:0000259" key="10">
    <source>
        <dbReference type="PROSITE" id="PS50878"/>
    </source>
</evidence>
<dbReference type="GO" id="GO:0046872">
    <property type="term" value="F:metal ion binding"/>
    <property type="evidence" value="ECO:0007669"/>
    <property type="project" value="UniProtKB-KW"/>
</dbReference>
<dbReference type="CDD" id="cd03487">
    <property type="entry name" value="RT_Bac_retron_II"/>
    <property type="match status" value="1"/>
</dbReference>
<dbReference type="SUPFAM" id="SSF56672">
    <property type="entry name" value="DNA/RNA polymerases"/>
    <property type="match status" value="1"/>
</dbReference>
<evidence type="ECO:0000313" key="11">
    <source>
        <dbReference type="EMBL" id="PST37846.1"/>
    </source>
</evidence>
<dbReference type="NCBIfam" id="NF038233">
    <property type="entry name" value="retron_St85_RT"/>
    <property type="match status" value="1"/>
</dbReference>
<accession>A0A2T3FRE9</accession>
<evidence type="ECO:0000313" key="12">
    <source>
        <dbReference type="Proteomes" id="UP000241048"/>
    </source>
</evidence>
<evidence type="ECO:0000256" key="1">
    <source>
        <dbReference type="ARBA" id="ARBA00012493"/>
    </source>
</evidence>
<dbReference type="InterPro" id="IPR000477">
    <property type="entry name" value="RT_dom"/>
</dbReference>
<feature type="domain" description="Reverse transcriptase" evidence="10">
    <location>
        <begin position="32"/>
        <end position="246"/>
    </location>
</feature>
<keyword evidence="2" id="KW-0808">Transferase</keyword>
<keyword evidence="4" id="KW-0479">Metal-binding</keyword>
<evidence type="ECO:0000256" key="4">
    <source>
        <dbReference type="ARBA" id="ARBA00022723"/>
    </source>
</evidence>
<dbReference type="GO" id="GO:0003964">
    <property type="term" value="F:RNA-directed DNA polymerase activity"/>
    <property type="evidence" value="ECO:0007669"/>
    <property type="project" value="UniProtKB-KW"/>
</dbReference>
<proteinExistence type="inferred from homology"/>
<dbReference type="PROSITE" id="PS50878">
    <property type="entry name" value="RT_POL"/>
    <property type="match status" value="1"/>
</dbReference>
<dbReference type="Proteomes" id="UP000241048">
    <property type="component" value="Unassembled WGS sequence"/>
</dbReference>
<sequence>MSQKISPLLINSLKLPVFETLEELSEITRLSTRLLYCLSKKTDRYYNVIEIPKRNGKMREISIPSYTLHIVQRWILMEILNKLVPSSSAMAFRKGDNFGHKQNAIYHADTLYGLAIDLKDFFPSITANKVYTLFSNLGYNHFAAAILTNLCTLDGRLPQGSACSPAISNIICMNMDKRLIGLCEKRGIRFSRYADDMYFSCDDKLLLLKNYPIIKKIIEDEGFLLNERKTHFHTPSNKKQITGITISPGKAENAVELKAPRKLKQKIRAEIFTCLMTGDYKNREHILGEIAYVEFIERENKYPYKDRIRHYIEEKSTKIQYFPELVQAYNENRFFKDMPLLEGK</sequence>
<evidence type="ECO:0000256" key="3">
    <source>
        <dbReference type="ARBA" id="ARBA00022695"/>
    </source>
</evidence>
<keyword evidence="7" id="KW-0051">Antiviral defense</keyword>